<keyword evidence="1" id="KW-0175">Coiled coil</keyword>
<keyword evidence="4" id="KW-1185">Reference proteome</keyword>
<gene>
    <name evidence="3" type="ORF">EVOR1521_LOCUS30284</name>
</gene>
<feature type="compositionally biased region" description="Low complexity" evidence="2">
    <location>
        <begin position="384"/>
        <end position="393"/>
    </location>
</feature>
<protein>
    <submittedName>
        <fullName evidence="3">Uncharacterized protein</fullName>
    </submittedName>
</protein>
<organism evidence="3 4">
    <name type="scientific">Effrenium voratum</name>
    <dbReference type="NCBI Taxonomy" id="2562239"/>
    <lineage>
        <taxon>Eukaryota</taxon>
        <taxon>Sar</taxon>
        <taxon>Alveolata</taxon>
        <taxon>Dinophyceae</taxon>
        <taxon>Suessiales</taxon>
        <taxon>Symbiodiniaceae</taxon>
        <taxon>Effrenium</taxon>
    </lineage>
</organism>
<dbReference type="EMBL" id="CAUJNA010003751">
    <property type="protein sequence ID" value="CAJ1409106.1"/>
    <property type="molecule type" value="Genomic_DNA"/>
</dbReference>
<evidence type="ECO:0000256" key="2">
    <source>
        <dbReference type="SAM" id="MobiDB-lite"/>
    </source>
</evidence>
<proteinExistence type="predicted"/>
<reference evidence="3" key="1">
    <citation type="submission" date="2023-08" db="EMBL/GenBank/DDBJ databases">
        <authorList>
            <person name="Chen Y."/>
            <person name="Shah S."/>
            <person name="Dougan E. K."/>
            <person name="Thang M."/>
            <person name="Chan C."/>
        </authorList>
    </citation>
    <scope>NUCLEOTIDE SEQUENCE</scope>
</reference>
<dbReference type="Proteomes" id="UP001178507">
    <property type="component" value="Unassembled WGS sequence"/>
</dbReference>
<sequence length="393" mass="44295">MPSCAVQVMRRERPVQRIQQPVPRSASPCSRSVWWPQPQHTASAVPIPVLAFGTPPRTPRPAPAGPLWARQIIIQSPQRVATPCRVVYSTSEDKARRHSMPQAAPELEPVQTARPVKTDVPKVASQLQEARQPLQMMPMQSKEELSASRPTQELLASARCVRKSNDSRGCLLGSQSCHWSPMVTCRLTHSAREHFTPQSSCRQIRRSEVPDRLLQSTAVKVQPVPPAPDTTQIDRIRSEMMEVLEERERYHQKQLQCMHEFQKERERDHQRQLQQMQQLHKADMQRLEEKARPPWASGDRMHKTIVEAAPAASQDEEDTLMYTEPSMDHTLSPITVREVDCSPAAASPLLSEGSFPSSAVLGSEASPLARSIKLLPPLPPQYPQVPMLPKRLQ</sequence>
<comment type="caution">
    <text evidence="3">The sequence shown here is derived from an EMBL/GenBank/DDBJ whole genome shotgun (WGS) entry which is preliminary data.</text>
</comment>
<feature type="coiled-coil region" evidence="1">
    <location>
        <begin position="233"/>
        <end position="290"/>
    </location>
</feature>
<name>A0AA36JP15_9DINO</name>
<evidence type="ECO:0000256" key="1">
    <source>
        <dbReference type="SAM" id="Coils"/>
    </source>
</evidence>
<evidence type="ECO:0000313" key="3">
    <source>
        <dbReference type="EMBL" id="CAJ1409106.1"/>
    </source>
</evidence>
<accession>A0AA36JP15</accession>
<feature type="region of interest" description="Disordered" evidence="2">
    <location>
        <begin position="373"/>
        <end position="393"/>
    </location>
</feature>
<evidence type="ECO:0000313" key="4">
    <source>
        <dbReference type="Proteomes" id="UP001178507"/>
    </source>
</evidence>
<dbReference type="AlphaFoldDB" id="A0AA36JP15"/>